<protein>
    <submittedName>
        <fullName evidence="1">Uncharacterized protein</fullName>
    </submittedName>
</protein>
<sequence length="172" mass="18955">MCHLGIQLSVSEKRFRLDTEISAPDPDQLKARIIPKASTRKGLPITFEMGGSQATVMSSPDSGSEENAISQELALKLGLKIEKYEERAFRMANGKVVRCCGRTISACGFGTESHLGYLSLLCRFYVFKTLASPLIMCMGFPFTATVASSPGHWKAKEKAFMLVRWSRSSGYC</sequence>
<dbReference type="CDD" id="cd00303">
    <property type="entry name" value="retropepsin_like"/>
    <property type="match status" value="1"/>
</dbReference>
<accession>A0A8E2EMG1</accession>
<proteinExistence type="predicted"/>
<reference evidence="1 2" key="1">
    <citation type="journal article" date="2016" name="Nat. Commun.">
        <title>Ectomycorrhizal ecology is imprinted in the genome of the dominant symbiotic fungus Cenococcum geophilum.</title>
        <authorList>
            <consortium name="DOE Joint Genome Institute"/>
            <person name="Peter M."/>
            <person name="Kohler A."/>
            <person name="Ohm R.A."/>
            <person name="Kuo A."/>
            <person name="Krutzmann J."/>
            <person name="Morin E."/>
            <person name="Arend M."/>
            <person name="Barry K.W."/>
            <person name="Binder M."/>
            <person name="Choi C."/>
            <person name="Clum A."/>
            <person name="Copeland A."/>
            <person name="Grisel N."/>
            <person name="Haridas S."/>
            <person name="Kipfer T."/>
            <person name="LaButti K."/>
            <person name="Lindquist E."/>
            <person name="Lipzen A."/>
            <person name="Maire R."/>
            <person name="Meier B."/>
            <person name="Mihaltcheva S."/>
            <person name="Molinier V."/>
            <person name="Murat C."/>
            <person name="Poggeler S."/>
            <person name="Quandt C.A."/>
            <person name="Sperisen C."/>
            <person name="Tritt A."/>
            <person name="Tisserant E."/>
            <person name="Crous P.W."/>
            <person name="Henrissat B."/>
            <person name="Nehls U."/>
            <person name="Egli S."/>
            <person name="Spatafora J.W."/>
            <person name="Grigoriev I.V."/>
            <person name="Martin F.M."/>
        </authorList>
    </citation>
    <scope>NUCLEOTIDE SEQUENCE [LARGE SCALE GENOMIC DNA]</scope>
    <source>
        <strain evidence="1 2">CBS 207.34</strain>
    </source>
</reference>
<name>A0A8E2EMG1_9PEZI</name>
<dbReference type="EMBL" id="KV751170">
    <property type="protein sequence ID" value="OCL01211.1"/>
    <property type="molecule type" value="Genomic_DNA"/>
</dbReference>
<keyword evidence="2" id="KW-1185">Reference proteome</keyword>
<gene>
    <name evidence="1" type="ORF">AOQ84DRAFT_357989</name>
</gene>
<dbReference type="Proteomes" id="UP000250140">
    <property type="component" value="Unassembled WGS sequence"/>
</dbReference>
<evidence type="ECO:0000313" key="2">
    <source>
        <dbReference type="Proteomes" id="UP000250140"/>
    </source>
</evidence>
<dbReference type="AlphaFoldDB" id="A0A8E2EMG1"/>
<evidence type="ECO:0000313" key="1">
    <source>
        <dbReference type="EMBL" id="OCL01211.1"/>
    </source>
</evidence>
<dbReference type="OrthoDB" id="6079484at2759"/>
<organism evidence="1 2">
    <name type="scientific">Glonium stellatum</name>
    <dbReference type="NCBI Taxonomy" id="574774"/>
    <lineage>
        <taxon>Eukaryota</taxon>
        <taxon>Fungi</taxon>
        <taxon>Dikarya</taxon>
        <taxon>Ascomycota</taxon>
        <taxon>Pezizomycotina</taxon>
        <taxon>Dothideomycetes</taxon>
        <taxon>Pleosporomycetidae</taxon>
        <taxon>Gloniales</taxon>
        <taxon>Gloniaceae</taxon>
        <taxon>Glonium</taxon>
    </lineage>
</organism>